<keyword evidence="4" id="KW-0548">Nucleotidyltransferase</keyword>
<dbReference type="EC" id="2.7.7.9" evidence="2"/>
<dbReference type="EMBL" id="LAZR01000148">
    <property type="protein sequence ID" value="KKN86374.1"/>
    <property type="molecule type" value="Genomic_DNA"/>
</dbReference>
<evidence type="ECO:0000256" key="1">
    <source>
        <dbReference type="ARBA" id="ARBA00006890"/>
    </source>
</evidence>
<protein>
    <recommendedName>
        <fullName evidence="2">UTP--glucose-1-phosphate uridylyltransferase</fullName>
        <ecNumber evidence="2">2.7.7.9</ecNumber>
    </recommendedName>
</protein>
<dbReference type="AlphaFoldDB" id="A0A0F9U460"/>
<comment type="similarity">
    <text evidence="1">Belongs to the UDPGP type 2 family.</text>
</comment>
<dbReference type="PANTHER" id="PTHR43197">
    <property type="entry name" value="UTP--GLUCOSE-1-PHOSPHATE URIDYLYLTRANSFERASE"/>
    <property type="match status" value="1"/>
</dbReference>
<evidence type="ECO:0000256" key="4">
    <source>
        <dbReference type="ARBA" id="ARBA00022695"/>
    </source>
</evidence>
<feature type="domain" description="Nucleotidyl transferase" evidence="6">
    <location>
        <begin position="4"/>
        <end position="275"/>
    </location>
</feature>
<dbReference type="InterPro" id="IPR029044">
    <property type="entry name" value="Nucleotide-diphossugar_trans"/>
</dbReference>
<evidence type="ECO:0000256" key="2">
    <source>
        <dbReference type="ARBA" id="ARBA00012415"/>
    </source>
</evidence>
<dbReference type="GO" id="GO:0003983">
    <property type="term" value="F:UTP:glucose-1-phosphate uridylyltransferase activity"/>
    <property type="evidence" value="ECO:0007669"/>
    <property type="project" value="UniProtKB-EC"/>
</dbReference>
<evidence type="ECO:0000256" key="5">
    <source>
        <dbReference type="ARBA" id="ARBA00048128"/>
    </source>
</evidence>
<dbReference type="Pfam" id="PF00483">
    <property type="entry name" value="NTP_transferase"/>
    <property type="match status" value="1"/>
</dbReference>
<dbReference type="Gene3D" id="3.90.550.10">
    <property type="entry name" value="Spore Coat Polysaccharide Biosynthesis Protein SpsA, Chain A"/>
    <property type="match status" value="1"/>
</dbReference>
<proteinExistence type="inferred from homology"/>
<comment type="catalytic activity">
    <reaction evidence="5">
        <text>alpha-D-glucose 1-phosphate + UTP + H(+) = UDP-alpha-D-glucose + diphosphate</text>
        <dbReference type="Rhea" id="RHEA:19889"/>
        <dbReference type="ChEBI" id="CHEBI:15378"/>
        <dbReference type="ChEBI" id="CHEBI:33019"/>
        <dbReference type="ChEBI" id="CHEBI:46398"/>
        <dbReference type="ChEBI" id="CHEBI:58601"/>
        <dbReference type="ChEBI" id="CHEBI:58885"/>
        <dbReference type="EC" id="2.7.7.9"/>
    </reaction>
</comment>
<evidence type="ECO:0000256" key="3">
    <source>
        <dbReference type="ARBA" id="ARBA00022679"/>
    </source>
</evidence>
<sequence>MVRKAVIPIAGLGTRMRPISAVVPKALLPLVDAAGRCRAVIHWILADAAAAGIEQAALVVSPGQQQAVETYLDAAGQGDDAADLPEVVFIDQPAPGGLGDAVLQAESFVGPEPFVVLLGDHVHVADAGAKGCLAQVTGAFEGYRGAAMVGMQLVGPEEVSRVGVAAGEPIAAGHVYRCCRLIEKPSPAVARDQLVTPDLAADRFLAHAGIYIFKPEIFVDLRELGDDGEHTGELGLTDAQQRLLARRPDDYHLTTIAGRVYDVGHPTGYADAQHAFRADR</sequence>
<dbReference type="GO" id="GO:0006011">
    <property type="term" value="P:UDP-alpha-D-glucose metabolic process"/>
    <property type="evidence" value="ECO:0007669"/>
    <property type="project" value="InterPro"/>
</dbReference>
<dbReference type="InterPro" id="IPR005835">
    <property type="entry name" value="NTP_transferase_dom"/>
</dbReference>
<reference evidence="7" key="1">
    <citation type="journal article" date="2015" name="Nature">
        <title>Complex archaea that bridge the gap between prokaryotes and eukaryotes.</title>
        <authorList>
            <person name="Spang A."/>
            <person name="Saw J.H."/>
            <person name="Jorgensen S.L."/>
            <person name="Zaremba-Niedzwiedzka K."/>
            <person name="Martijn J."/>
            <person name="Lind A.E."/>
            <person name="van Eijk R."/>
            <person name="Schleper C."/>
            <person name="Guy L."/>
            <person name="Ettema T.J."/>
        </authorList>
    </citation>
    <scope>NUCLEOTIDE SEQUENCE</scope>
</reference>
<dbReference type="SUPFAM" id="SSF53448">
    <property type="entry name" value="Nucleotide-diphospho-sugar transferases"/>
    <property type="match status" value="1"/>
</dbReference>
<name>A0A0F9U460_9ZZZZ</name>
<dbReference type="InterPro" id="IPR005771">
    <property type="entry name" value="GalU_uridylyltTrfase_bac/arc"/>
</dbReference>
<evidence type="ECO:0000259" key="6">
    <source>
        <dbReference type="Pfam" id="PF00483"/>
    </source>
</evidence>
<accession>A0A0F9U460</accession>
<evidence type="ECO:0000313" key="7">
    <source>
        <dbReference type="EMBL" id="KKN86374.1"/>
    </source>
</evidence>
<comment type="caution">
    <text evidence="7">The sequence shown here is derived from an EMBL/GenBank/DDBJ whole genome shotgun (WGS) entry which is preliminary data.</text>
</comment>
<organism evidence="7">
    <name type="scientific">marine sediment metagenome</name>
    <dbReference type="NCBI Taxonomy" id="412755"/>
    <lineage>
        <taxon>unclassified sequences</taxon>
        <taxon>metagenomes</taxon>
        <taxon>ecological metagenomes</taxon>
    </lineage>
</organism>
<keyword evidence="3" id="KW-0808">Transferase</keyword>
<dbReference type="PANTHER" id="PTHR43197:SF1">
    <property type="entry name" value="UTP--GLUCOSE-1-PHOSPHATE URIDYLYLTRANSFERASE"/>
    <property type="match status" value="1"/>
</dbReference>
<gene>
    <name evidence="7" type="ORF">LCGC14_0269280</name>
</gene>